<dbReference type="GO" id="GO:0003735">
    <property type="term" value="F:structural constituent of ribosome"/>
    <property type="evidence" value="ECO:0007669"/>
    <property type="project" value="InterPro"/>
</dbReference>
<dbReference type="Pfam" id="PF00318">
    <property type="entry name" value="Ribosomal_S2"/>
    <property type="match status" value="1"/>
</dbReference>
<reference evidence="10" key="1">
    <citation type="journal article" date="2013" name="Science">
        <title>Comparative analysis of bat genomes provides insight into the evolution of flight and immunity.</title>
        <authorList>
            <person name="Zhang G."/>
            <person name="Cowled C."/>
            <person name="Shi Z."/>
            <person name="Huang Z."/>
            <person name="Bishop-Lilly K.A."/>
            <person name="Fang X."/>
            <person name="Wynne J.W."/>
            <person name="Xiong Z."/>
            <person name="Baker M.L."/>
            <person name="Zhao W."/>
            <person name="Tachedjian M."/>
            <person name="Zhu Y."/>
            <person name="Zhou P."/>
            <person name="Jiang X."/>
            <person name="Ng J."/>
            <person name="Yang L."/>
            <person name="Wu L."/>
            <person name="Xiao J."/>
            <person name="Feng Y."/>
            <person name="Chen Y."/>
            <person name="Sun X."/>
            <person name="Zhang Y."/>
            <person name="Marsh G.A."/>
            <person name="Crameri G."/>
            <person name="Broder C.C."/>
            <person name="Frey K.G."/>
            <person name="Wang L.F."/>
            <person name="Wang J."/>
        </authorList>
    </citation>
    <scope>NUCLEOTIDE SEQUENCE [LARGE SCALE GENOMIC DNA]</scope>
</reference>
<dbReference type="PANTHER" id="PTHR45709">
    <property type="entry name" value="LARGE SUBUNIT GTPASE 1 HOMOLOG-RELATED"/>
    <property type="match status" value="1"/>
</dbReference>
<keyword evidence="6" id="KW-0342">GTP-binding</keyword>
<dbReference type="GO" id="GO:0005525">
    <property type="term" value="F:GTP binding"/>
    <property type="evidence" value="ECO:0007669"/>
    <property type="project" value="UniProtKB-KW"/>
</dbReference>
<keyword evidence="4" id="KW-0378">Hydrolase</keyword>
<proteinExistence type="inferred from homology"/>
<dbReference type="FunCoup" id="L5L2X2">
    <property type="interactions" value="3453"/>
</dbReference>
<dbReference type="SUPFAM" id="SSF52540">
    <property type="entry name" value="P-loop containing nucleoside triphosphate hydrolases"/>
    <property type="match status" value="1"/>
</dbReference>
<dbReference type="GO" id="GO:0000054">
    <property type="term" value="P:ribosomal subunit export from nucleus"/>
    <property type="evidence" value="ECO:0007669"/>
    <property type="project" value="TreeGrafter"/>
</dbReference>
<dbReference type="InterPro" id="IPR027417">
    <property type="entry name" value="P-loop_NTPase"/>
</dbReference>
<feature type="compositionally biased region" description="Basic and acidic residues" evidence="8">
    <location>
        <begin position="252"/>
        <end position="261"/>
    </location>
</feature>
<evidence type="ECO:0000256" key="2">
    <source>
        <dbReference type="ARBA" id="ARBA00022490"/>
    </source>
</evidence>
<feature type="compositionally biased region" description="Polar residues" evidence="8">
    <location>
        <begin position="263"/>
        <end position="273"/>
    </location>
</feature>
<dbReference type="PRINTS" id="PR00395">
    <property type="entry name" value="RIBOSOMALS2"/>
</dbReference>
<dbReference type="GO" id="GO:0005829">
    <property type="term" value="C:cytosol"/>
    <property type="evidence" value="ECO:0007669"/>
    <property type="project" value="TreeGrafter"/>
</dbReference>
<dbReference type="CDD" id="cd01425">
    <property type="entry name" value="RPS2"/>
    <property type="match status" value="1"/>
</dbReference>
<feature type="compositionally biased region" description="Acidic residues" evidence="8">
    <location>
        <begin position="298"/>
        <end position="328"/>
    </location>
</feature>
<sequence length="493" mass="56661">MGRRKGPGTGSLGRALIRHQTQRSRSHRHTDSWLHTSELNDGYDWGRLNLQSVTEQSSLDDFLATAELAGTEFIAEKLNIKFVLPEARTGLLSFEESQRIKKLHEENKQFLCIPRRPKWDKKTSPEELKQAEKDNFLEWRRQLVRLEEEQKLILTPFERNLDFWRQLWRVIERSDIVVQIVDARNPLLFRCEDLECYVKEIDDNKENVILINKADLLTAEQRSAWATYFEKENVKVIFWSALAEAIPLIGDSKEQPNRDTEEANTTDFENSSCDEGEIPHSKTEHAGRDSLSFCEVVSSDEDDSEYEDCQEEEEEDWQTCSEEDSNSDEEAHGHDGKESCTVDSEAQGRQTPQKRQTHNFSHLVSKQELLEIFKQLHTGKKVKDQHLTVGLDVFKFLATGAHLGGTNLDFQMEQYIYKRKSNSIYIINLKRTREKLLLVARAIFAIENPADIIVTSRNTGQRAMLKFATATGATSVAGRFTPGTFTNQTQAAF</sequence>
<dbReference type="GO" id="GO:0006412">
    <property type="term" value="P:translation"/>
    <property type="evidence" value="ECO:0007669"/>
    <property type="project" value="InterPro"/>
</dbReference>
<dbReference type="Gene3D" id="3.40.50.300">
    <property type="entry name" value="P-loop containing nucleotide triphosphate hydrolases"/>
    <property type="match status" value="1"/>
</dbReference>
<dbReference type="eggNOG" id="KOG1424">
    <property type="taxonomic scope" value="Eukaryota"/>
</dbReference>
<dbReference type="GO" id="GO:1990904">
    <property type="term" value="C:ribonucleoprotein complex"/>
    <property type="evidence" value="ECO:0007669"/>
    <property type="project" value="UniProtKB-KW"/>
</dbReference>
<evidence type="ECO:0000256" key="5">
    <source>
        <dbReference type="ARBA" id="ARBA00022980"/>
    </source>
</evidence>
<feature type="compositionally biased region" description="Polar residues" evidence="8">
    <location>
        <begin position="341"/>
        <end position="360"/>
    </location>
</feature>
<keyword evidence="2" id="KW-0963">Cytoplasm</keyword>
<dbReference type="GO" id="GO:0003924">
    <property type="term" value="F:GTPase activity"/>
    <property type="evidence" value="ECO:0007669"/>
    <property type="project" value="InterPro"/>
</dbReference>
<dbReference type="PROSITE" id="PS00962">
    <property type="entry name" value="RIBOSOMAL_S2_1"/>
    <property type="match status" value="1"/>
</dbReference>
<accession>L5L2X2</accession>
<keyword evidence="10" id="KW-1185">Reference proteome</keyword>
<dbReference type="Proteomes" id="UP000010552">
    <property type="component" value="Unassembled WGS sequence"/>
</dbReference>
<feature type="region of interest" description="Disordered" evidence="8">
    <location>
        <begin position="1"/>
        <end position="31"/>
    </location>
</feature>
<dbReference type="GO" id="GO:0005840">
    <property type="term" value="C:ribosome"/>
    <property type="evidence" value="ECO:0007669"/>
    <property type="project" value="UniProtKB-KW"/>
</dbReference>
<dbReference type="InterPro" id="IPR001865">
    <property type="entry name" value="Ribosomal_uS2"/>
</dbReference>
<dbReference type="Gene3D" id="3.40.50.10490">
    <property type="entry name" value="Glucose-6-phosphate isomerase like protein, domain 1"/>
    <property type="match status" value="1"/>
</dbReference>
<keyword evidence="3" id="KW-0547">Nucleotide-binding</keyword>
<evidence type="ECO:0000256" key="3">
    <source>
        <dbReference type="ARBA" id="ARBA00022741"/>
    </source>
</evidence>
<organism evidence="9 10">
    <name type="scientific">Pteropus alecto</name>
    <name type="common">Black flying fox</name>
    <dbReference type="NCBI Taxonomy" id="9402"/>
    <lineage>
        <taxon>Eukaryota</taxon>
        <taxon>Metazoa</taxon>
        <taxon>Chordata</taxon>
        <taxon>Craniata</taxon>
        <taxon>Vertebrata</taxon>
        <taxon>Euteleostomi</taxon>
        <taxon>Mammalia</taxon>
        <taxon>Eutheria</taxon>
        <taxon>Laurasiatheria</taxon>
        <taxon>Chiroptera</taxon>
        <taxon>Yinpterochiroptera</taxon>
        <taxon>Pteropodoidea</taxon>
        <taxon>Pteropodidae</taxon>
        <taxon>Pteropodinae</taxon>
        <taxon>Pteropus</taxon>
    </lineage>
</organism>
<evidence type="ECO:0000256" key="1">
    <source>
        <dbReference type="ARBA" id="ARBA00006242"/>
    </source>
</evidence>
<feature type="compositionally biased region" description="Basic and acidic residues" evidence="8">
    <location>
        <begin position="277"/>
        <end position="288"/>
    </location>
</feature>
<protein>
    <submittedName>
        <fullName evidence="9">Large subunit GTPase 1 like protein</fullName>
    </submittedName>
</protein>
<feature type="compositionally biased region" description="Basic and acidic residues" evidence="8">
    <location>
        <begin position="329"/>
        <end position="340"/>
    </location>
</feature>
<evidence type="ECO:0000313" key="9">
    <source>
        <dbReference type="EMBL" id="ELK17621.1"/>
    </source>
</evidence>
<keyword evidence="7" id="KW-0687">Ribonucleoprotein</keyword>
<evidence type="ECO:0000256" key="7">
    <source>
        <dbReference type="ARBA" id="ARBA00023274"/>
    </source>
</evidence>
<evidence type="ECO:0000256" key="8">
    <source>
        <dbReference type="SAM" id="MobiDB-lite"/>
    </source>
</evidence>
<comment type="similarity">
    <text evidence="1">Belongs to the universal ribosomal protein uS2 family.</text>
</comment>
<dbReference type="PANTHER" id="PTHR45709:SF2">
    <property type="entry name" value="LARGE SUBUNIT GTPASE 1 HOMOLOG"/>
    <property type="match status" value="1"/>
</dbReference>
<dbReference type="InterPro" id="IPR043358">
    <property type="entry name" value="GNL1-like"/>
</dbReference>
<dbReference type="SUPFAM" id="SSF52313">
    <property type="entry name" value="Ribosomal protein S2"/>
    <property type="match status" value="1"/>
</dbReference>
<dbReference type="EMBL" id="KB030403">
    <property type="protein sequence ID" value="ELK17621.1"/>
    <property type="molecule type" value="Genomic_DNA"/>
</dbReference>
<keyword evidence="5" id="KW-0689">Ribosomal protein</keyword>
<evidence type="ECO:0000313" key="10">
    <source>
        <dbReference type="Proteomes" id="UP000010552"/>
    </source>
</evidence>
<feature type="compositionally biased region" description="Basic residues" evidence="8">
    <location>
        <begin position="16"/>
        <end position="28"/>
    </location>
</feature>
<feature type="region of interest" description="Disordered" evidence="8">
    <location>
        <begin position="252"/>
        <end position="360"/>
    </location>
</feature>
<dbReference type="AlphaFoldDB" id="L5L2X2"/>
<dbReference type="InterPro" id="IPR023591">
    <property type="entry name" value="Ribosomal_uS2_flav_dom_sf"/>
</dbReference>
<dbReference type="InParanoid" id="L5L2X2"/>
<gene>
    <name evidence="9" type="ORF">PAL_GLEAN10007400</name>
</gene>
<evidence type="ECO:0000256" key="6">
    <source>
        <dbReference type="ARBA" id="ARBA00023134"/>
    </source>
</evidence>
<name>L5L2X2_PTEAL</name>
<dbReference type="InterPro" id="IPR018130">
    <property type="entry name" value="Ribosomal_uS2_CS"/>
</dbReference>
<dbReference type="STRING" id="9402.L5L2X2"/>
<evidence type="ECO:0000256" key="4">
    <source>
        <dbReference type="ARBA" id="ARBA00022801"/>
    </source>
</evidence>